<dbReference type="PANTHER" id="PTHR22854">
    <property type="entry name" value="TRYPTOPHAN BIOSYNTHESIS PROTEIN"/>
    <property type="match status" value="1"/>
</dbReference>
<dbReference type="GO" id="GO:0004640">
    <property type="term" value="F:phosphoribosylanthranilate isomerase activity"/>
    <property type="evidence" value="ECO:0007669"/>
    <property type="project" value="TreeGrafter"/>
</dbReference>
<sequence length="81" mass="8862">MQESIRSNSHASLITEIKFSSPAEGDIRQISDPVQIAKSMISGGAQALSILTQPYLFNGSPEYLSRSEKCENSIINEGHHD</sequence>
<dbReference type="UniPathway" id="UPA00035">
    <property type="reaction ID" value="UER00043"/>
</dbReference>
<evidence type="ECO:0000256" key="8">
    <source>
        <dbReference type="ARBA" id="ARBA00023239"/>
    </source>
</evidence>
<organism evidence="10">
    <name type="scientific">uncultured marine thaumarchaeote AD1000_39_D02</name>
    <dbReference type="NCBI Taxonomy" id="1455912"/>
    <lineage>
        <taxon>Archaea</taxon>
        <taxon>Nitrososphaerota</taxon>
        <taxon>environmental samples</taxon>
    </lineage>
</organism>
<evidence type="ECO:0000256" key="6">
    <source>
        <dbReference type="ARBA" id="ARBA00022822"/>
    </source>
</evidence>
<comment type="pathway">
    <text evidence="2">Amino-acid biosynthesis; L-tryptophan biosynthesis; L-tryptophan from chorismate: step 4/5.</text>
</comment>
<dbReference type="GO" id="GO:0000162">
    <property type="term" value="P:L-tryptophan biosynthetic process"/>
    <property type="evidence" value="ECO:0007669"/>
    <property type="project" value="UniProtKB-UniPathway"/>
</dbReference>
<accession>A0A075FQX1</accession>
<name>A0A075FQX1_9ARCH</name>
<evidence type="ECO:0000256" key="3">
    <source>
        <dbReference type="ARBA" id="ARBA00012362"/>
    </source>
</evidence>
<dbReference type="AlphaFoldDB" id="A0A075FQX1"/>
<keyword evidence="5" id="KW-0210">Decarboxylase</keyword>
<evidence type="ECO:0000256" key="4">
    <source>
        <dbReference type="ARBA" id="ARBA00022605"/>
    </source>
</evidence>
<dbReference type="PANTHER" id="PTHR22854:SF2">
    <property type="entry name" value="INDOLE-3-GLYCEROL-PHOSPHATE SYNTHASE"/>
    <property type="match status" value="1"/>
</dbReference>
<dbReference type="EMBL" id="KF900401">
    <property type="protein sequence ID" value="AIE93668.1"/>
    <property type="molecule type" value="Genomic_DNA"/>
</dbReference>
<reference evidence="10" key="1">
    <citation type="journal article" date="2014" name="Genome Biol. Evol.">
        <title>Pangenome evidence for extensive interdomain horizontal transfer affecting lineage core and shell genes in uncultured planktonic thaumarchaeota and euryarchaeota.</title>
        <authorList>
            <person name="Deschamps P."/>
            <person name="Zivanovic Y."/>
            <person name="Moreira D."/>
            <person name="Rodriguez-Valera F."/>
            <person name="Lopez-Garcia P."/>
        </authorList>
    </citation>
    <scope>NUCLEOTIDE SEQUENCE</scope>
</reference>
<dbReference type="Gene3D" id="3.20.20.70">
    <property type="entry name" value="Aldolase class I"/>
    <property type="match status" value="1"/>
</dbReference>
<keyword evidence="6" id="KW-0822">Tryptophan biosynthesis</keyword>
<feature type="domain" description="Indole-3-glycerol phosphate synthase" evidence="9">
    <location>
        <begin position="6"/>
        <end position="69"/>
    </location>
</feature>
<dbReference type="GO" id="GO:0004425">
    <property type="term" value="F:indole-3-glycerol-phosphate synthase activity"/>
    <property type="evidence" value="ECO:0007669"/>
    <property type="project" value="UniProtKB-EC"/>
</dbReference>
<evidence type="ECO:0000256" key="1">
    <source>
        <dbReference type="ARBA" id="ARBA00001633"/>
    </source>
</evidence>
<dbReference type="InterPro" id="IPR011060">
    <property type="entry name" value="RibuloseP-bd_barrel"/>
</dbReference>
<dbReference type="SUPFAM" id="SSF51366">
    <property type="entry name" value="Ribulose-phoshate binding barrel"/>
    <property type="match status" value="1"/>
</dbReference>
<comment type="catalytic activity">
    <reaction evidence="1">
        <text>1-(2-carboxyphenylamino)-1-deoxy-D-ribulose 5-phosphate + H(+) = (1S,2R)-1-C-(indol-3-yl)glycerol 3-phosphate + CO2 + H2O</text>
        <dbReference type="Rhea" id="RHEA:23476"/>
        <dbReference type="ChEBI" id="CHEBI:15377"/>
        <dbReference type="ChEBI" id="CHEBI:15378"/>
        <dbReference type="ChEBI" id="CHEBI:16526"/>
        <dbReference type="ChEBI" id="CHEBI:58613"/>
        <dbReference type="ChEBI" id="CHEBI:58866"/>
        <dbReference type="EC" id="4.1.1.48"/>
    </reaction>
</comment>
<evidence type="ECO:0000256" key="2">
    <source>
        <dbReference type="ARBA" id="ARBA00004696"/>
    </source>
</evidence>
<evidence type="ECO:0000259" key="9">
    <source>
        <dbReference type="Pfam" id="PF00218"/>
    </source>
</evidence>
<keyword evidence="7" id="KW-0057">Aromatic amino acid biosynthesis</keyword>
<dbReference type="Pfam" id="PF00218">
    <property type="entry name" value="IGPS"/>
    <property type="match status" value="1"/>
</dbReference>
<dbReference type="EC" id="4.1.1.48" evidence="3"/>
<proteinExistence type="predicted"/>
<evidence type="ECO:0000256" key="5">
    <source>
        <dbReference type="ARBA" id="ARBA00022793"/>
    </source>
</evidence>
<keyword evidence="8 10" id="KW-0456">Lyase</keyword>
<dbReference type="InterPro" id="IPR013798">
    <property type="entry name" value="Indole-3-glycerol_P_synth_dom"/>
</dbReference>
<dbReference type="InterPro" id="IPR013785">
    <property type="entry name" value="Aldolase_TIM"/>
</dbReference>
<gene>
    <name evidence="10" type="primary">trpC</name>
</gene>
<evidence type="ECO:0000256" key="7">
    <source>
        <dbReference type="ARBA" id="ARBA00023141"/>
    </source>
</evidence>
<evidence type="ECO:0000313" key="10">
    <source>
        <dbReference type="EMBL" id="AIE93668.1"/>
    </source>
</evidence>
<keyword evidence="4" id="KW-0028">Amino-acid biosynthesis</keyword>
<dbReference type="InterPro" id="IPR045186">
    <property type="entry name" value="Indole-3-glycerol_P_synth"/>
</dbReference>
<protein>
    <recommendedName>
        <fullName evidence="3">indole-3-glycerol-phosphate synthase</fullName>
        <ecNumber evidence="3">4.1.1.48</ecNumber>
    </recommendedName>
</protein>